<dbReference type="InParanoid" id="A0A162PQA3"/>
<dbReference type="SUPFAM" id="SSF57997">
    <property type="entry name" value="Tropomyosin"/>
    <property type="match status" value="1"/>
</dbReference>
<evidence type="ECO:0000313" key="4">
    <source>
        <dbReference type="Proteomes" id="UP000077315"/>
    </source>
</evidence>
<dbReference type="VEuPathDB" id="FungiDB:PHYBLDRAFT_187469"/>
<dbReference type="AlphaFoldDB" id="A0A162PQA3"/>
<keyword evidence="1" id="KW-0175">Coiled coil</keyword>
<dbReference type="Pfam" id="PF00261">
    <property type="entry name" value="Tropomyosin"/>
    <property type="match status" value="1"/>
</dbReference>
<dbReference type="RefSeq" id="XP_018289956.1">
    <property type="nucleotide sequence ID" value="XM_018439385.1"/>
</dbReference>
<evidence type="ECO:0000256" key="2">
    <source>
        <dbReference type="SAM" id="MobiDB-lite"/>
    </source>
</evidence>
<name>A0A162PQA3_PHYB8</name>
<keyword evidence="4" id="KW-1185">Reference proteome</keyword>
<sequence length="123" mass="14158">MEKFREKLSSLRTEADNATARGDELENRVKSLENEGISKDHEIKSLEIRVKNLENELEVATANLAKVTTSYNDSKAYEENAERKVTALELESQDKEEKYESLLEKYNASKAELDELARQFDEL</sequence>
<dbReference type="EMBL" id="KV440984">
    <property type="protein sequence ID" value="OAD71916.1"/>
    <property type="molecule type" value="Genomic_DNA"/>
</dbReference>
<reference evidence="4" key="1">
    <citation type="submission" date="2015-06" db="EMBL/GenBank/DDBJ databases">
        <title>Expansion of signal transduction pathways in fungi by whole-genome duplication.</title>
        <authorList>
            <consortium name="DOE Joint Genome Institute"/>
            <person name="Corrochano L.M."/>
            <person name="Kuo A."/>
            <person name="Marcet-Houben M."/>
            <person name="Polaino S."/>
            <person name="Salamov A."/>
            <person name="Villalobos J.M."/>
            <person name="Alvarez M.I."/>
            <person name="Avalos J."/>
            <person name="Benito E.P."/>
            <person name="Benoit I."/>
            <person name="Burger G."/>
            <person name="Camino L.P."/>
            <person name="Canovas D."/>
            <person name="Cerda-Olmedo E."/>
            <person name="Cheng J.-F."/>
            <person name="Dominguez A."/>
            <person name="Elias M."/>
            <person name="Eslava A.P."/>
            <person name="Glaser F."/>
            <person name="Grimwood J."/>
            <person name="Gutierrez G."/>
            <person name="Heitman J."/>
            <person name="Henrissat B."/>
            <person name="Iturriaga E.A."/>
            <person name="Lang B.F."/>
            <person name="Lavin J.L."/>
            <person name="Lee S."/>
            <person name="Li W."/>
            <person name="Lindquist E."/>
            <person name="Lopez-Garcia S."/>
            <person name="Luque E.M."/>
            <person name="Marcos A.T."/>
            <person name="Martin J."/>
            <person name="McCluskey K."/>
            <person name="Medina H.R."/>
            <person name="Miralles-Duran A."/>
            <person name="Miyazaki A."/>
            <person name="Munoz-Torres E."/>
            <person name="Oguiza J.A."/>
            <person name="Ohm R."/>
            <person name="Olmedo M."/>
            <person name="Orejas M."/>
            <person name="Ortiz-Castellanos L."/>
            <person name="Pisabarro A.G."/>
            <person name="Rodriguez-Romero J."/>
            <person name="Ruiz-Herrera J."/>
            <person name="Ruiz-Vazquez R."/>
            <person name="Sanz C."/>
            <person name="Schackwitz W."/>
            <person name="Schmutz J."/>
            <person name="Shahriari M."/>
            <person name="Shelest E."/>
            <person name="Silva-Franco F."/>
            <person name="Soanes D."/>
            <person name="Syed K."/>
            <person name="Tagua V.G."/>
            <person name="Talbot N.J."/>
            <person name="Thon M."/>
            <person name="De vries R.P."/>
            <person name="Wiebenga A."/>
            <person name="Yadav J.S."/>
            <person name="Braun E.L."/>
            <person name="Baker S."/>
            <person name="Garre V."/>
            <person name="Horwitz B."/>
            <person name="Torres-Martinez S."/>
            <person name="Idnurm A."/>
            <person name="Herrera-Estrella A."/>
            <person name="Gabaldon T."/>
            <person name="Grigoriev I.V."/>
        </authorList>
    </citation>
    <scope>NUCLEOTIDE SEQUENCE [LARGE SCALE GENOMIC DNA]</scope>
    <source>
        <strain evidence="4">NRRL 1555(-)</strain>
    </source>
</reference>
<dbReference type="OrthoDB" id="128924at2759"/>
<dbReference type="GeneID" id="29000291"/>
<dbReference type="Proteomes" id="UP000077315">
    <property type="component" value="Unassembled WGS sequence"/>
</dbReference>
<proteinExistence type="predicted"/>
<evidence type="ECO:0000256" key="1">
    <source>
        <dbReference type="ARBA" id="ARBA00023054"/>
    </source>
</evidence>
<dbReference type="STRING" id="763407.A0A162PQA3"/>
<dbReference type="Gene3D" id="1.20.5.340">
    <property type="match status" value="1"/>
</dbReference>
<accession>A0A162PQA3</accession>
<evidence type="ECO:0008006" key="5">
    <source>
        <dbReference type="Google" id="ProtNLM"/>
    </source>
</evidence>
<evidence type="ECO:0000313" key="3">
    <source>
        <dbReference type="EMBL" id="OAD71916.1"/>
    </source>
</evidence>
<dbReference type="InterPro" id="IPR000533">
    <property type="entry name" value="Tropomyosin"/>
</dbReference>
<gene>
    <name evidence="3" type="ORF">PHYBLDRAFT_187469</name>
</gene>
<organism evidence="3 4">
    <name type="scientific">Phycomyces blakesleeanus (strain ATCC 8743b / DSM 1359 / FGSC 10004 / NBRC 33097 / NRRL 1555)</name>
    <dbReference type="NCBI Taxonomy" id="763407"/>
    <lineage>
        <taxon>Eukaryota</taxon>
        <taxon>Fungi</taxon>
        <taxon>Fungi incertae sedis</taxon>
        <taxon>Mucoromycota</taxon>
        <taxon>Mucoromycotina</taxon>
        <taxon>Mucoromycetes</taxon>
        <taxon>Mucorales</taxon>
        <taxon>Phycomycetaceae</taxon>
        <taxon>Phycomyces</taxon>
    </lineage>
</organism>
<protein>
    <recommendedName>
        <fullName evidence="5">Tropomyosin</fullName>
    </recommendedName>
</protein>
<feature type="region of interest" description="Disordered" evidence="2">
    <location>
        <begin position="1"/>
        <end position="26"/>
    </location>
</feature>